<dbReference type="PANTHER" id="PTHR13237">
    <property type="entry name" value="SOMETHING ABOUT SILENCING PROTEIN 10-RELATED"/>
    <property type="match status" value="1"/>
</dbReference>
<dbReference type="GO" id="GO:0032040">
    <property type="term" value="C:small-subunit processome"/>
    <property type="evidence" value="ECO:0007669"/>
    <property type="project" value="TreeGrafter"/>
</dbReference>
<dbReference type="AlphaFoldDB" id="A0A401GM22"/>
<feature type="compositionally biased region" description="Basic and acidic residues" evidence="4">
    <location>
        <begin position="547"/>
        <end position="561"/>
    </location>
</feature>
<dbReference type="STRING" id="139825.A0A401GM22"/>
<name>A0A401GM22_9APHY</name>
<feature type="domain" description="Sas10 C-terminal" evidence="5">
    <location>
        <begin position="578"/>
        <end position="652"/>
    </location>
</feature>
<dbReference type="InParanoid" id="A0A401GM22"/>
<protein>
    <recommendedName>
        <fullName evidence="5">Sas10 C-terminal domain-containing protein</fullName>
    </recommendedName>
</protein>
<reference evidence="6 7" key="1">
    <citation type="journal article" date="2018" name="Sci. Rep.">
        <title>Genome sequence of the cauliflower mushroom Sparassis crispa (Hanabiratake) and its association with beneficial usage.</title>
        <authorList>
            <person name="Kiyama R."/>
            <person name="Furutani Y."/>
            <person name="Kawaguchi K."/>
            <person name="Nakanishi T."/>
        </authorList>
    </citation>
    <scope>NUCLEOTIDE SEQUENCE [LARGE SCALE GENOMIC DNA]</scope>
</reference>
<evidence type="ECO:0000313" key="6">
    <source>
        <dbReference type="EMBL" id="GBE83199.1"/>
    </source>
</evidence>
<dbReference type="GeneID" id="38780116"/>
<evidence type="ECO:0000256" key="2">
    <source>
        <dbReference type="ARBA" id="ARBA00010979"/>
    </source>
</evidence>
<feature type="compositionally biased region" description="Basic and acidic residues" evidence="4">
    <location>
        <begin position="17"/>
        <end position="33"/>
    </location>
</feature>
<evidence type="ECO:0000256" key="3">
    <source>
        <dbReference type="ARBA" id="ARBA00023242"/>
    </source>
</evidence>
<feature type="compositionally biased region" description="Basic and acidic residues" evidence="4">
    <location>
        <begin position="484"/>
        <end position="503"/>
    </location>
</feature>
<feature type="compositionally biased region" description="Basic and acidic residues" evidence="4">
    <location>
        <begin position="42"/>
        <end position="52"/>
    </location>
</feature>
<feature type="region of interest" description="Disordered" evidence="4">
    <location>
        <begin position="357"/>
        <end position="401"/>
    </location>
</feature>
<evidence type="ECO:0000259" key="5">
    <source>
        <dbReference type="Pfam" id="PF09368"/>
    </source>
</evidence>
<feature type="compositionally biased region" description="Basic and acidic residues" evidence="4">
    <location>
        <begin position="364"/>
        <end position="386"/>
    </location>
</feature>
<feature type="region of interest" description="Disordered" evidence="4">
    <location>
        <begin position="438"/>
        <end position="561"/>
    </location>
</feature>
<dbReference type="Proteomes" id="UP000287166">
    <property type="component" value="Unassembled WGS sequence"/>
</dbReference>
<evidence type="ECO:0000313" key="7">
    <source>
        <dbReference type="Proteomes" id="UP000287166"/>
    </source>
</evidence>
<feature type="compositionally biased region" description="Acidic residues" evidence="4">
    <location>
        <begin position="53"/>
        <end position="68"/>
    </location>
</feature>
<feature type="compositionally biased region" description="Basic residues" evidence="4">
    <location>
        <begin position="1"/>
        <end position="16"/>
    </location>
</feature>
<comment type="similarity">
    <text evidence="2">Belongs to the SAS10 family.</text>
</comment>
<organism evidence="6 7">
    <name type="scientific">Sparassis crispa</name>
    <dbReference type="NCBI Taxonomy" id="139825"/>
    <lineage>
        <taxon>Eukaryota</taxon>
        <taxon>Fungi</taxon>
        <taxon>Dikarya</taxon>
        <taxon>Basidiomycota</taxon>
        <taxon>Agaricomycotina</taxon>
        <taxon>Agaricomycetes</taxon>
        <taxon>Polyporales</taxon>
        <taxon>Sparassidaceae</taxon>
        <taxon>Sparassis</taxon>
    </lineage>
</organism>
<feature type="compositionally biased region" description="Acidic residues" evidence="4">
    <location>
        <begin position="76"/>
        <end position="91"/>
    </location>
</feature>
<comment type="caution">
    <text evidence="6">The sequence shown here is derived from an EMBL/GenBank/DDBJ whole genome shotgun (WGS) entry which is preliminary data.</text>
</comment>
<evidence type="ECO:0000256" key="1">
    <source>
        <dbReference type="ARBA" id="ARBA00004123"/>
    </source>
</evidence>
<dbReference type="FunCoup" id="A0A401GM22">
    <property type="interactions" value="140"/>
</dbReference>
<feature type="region of interest" description="Disordered" evidence="4">
    <location>
        <begin position="1"/>
        <end position="158"/>
    </location>
</feature>
<dbReference type="EMBL" id="BFAD01000005">
    <property type="protein sequence ID" value="GBE83199.1"/>
    <property type="molecule type" value="Genomic_DNA"/>
</dbReference>
<feature type="compositionally biased region" description="Acidic residues" evidence="4">
    <location>
        <begin position="530"/>
        <end position="543"/>
    </location>
</feature>
<accession>A0A401GM22</accession>
<evidence type="ECO:0000256" key="4">
    <source>
        <dbReference type="SAM" id="MobiDB-lite"/>
    </source>
</evidence>
<feature type="compositionally biased region" description="Acidic residues" evidence="4">
    <location>
        <begin position="145"/>
        <end position="156"/>
    </location>
</feature>
<keyword evidence="3" id="KW-0539">Nucleus</keyword>
<dbReference type="InterPro" id="IPR018972">
    <property type="entry name" value="Sas10_C_dom"/>
</dbReference>
<dbReference type="PANTHER" id="PTHR13237:SF8">
    <property type="entry name" value="SOMETHING ABOUT SILENCING PROTEIN 10"/>
    <property type="match status" value="1"/>
</dbReference>
<comment type="subcellular location">
    <subcellularLocation>
        <location evidence="1">Nucleus</location>
    </subcellularLocation>
</comment>
<feature type="compositionally biased region" description="Basic residues" evidence="4">
    <location>
        <begin position="98"/>
        <end position="112"/>
    </location>
</feature>
<feature type="compositionally biased region" description="Polar residues" evidence="4">
    <location>
        <begin position="463"/>
        <end position="475"/>
    </location>
</feature>
<gene>
    <name evidence="6" type="ORF">SCP_0502460</name>
</gene>
<feature type="compositionally biased region" description="Basic residues" evidence="4">
    <location>
        <begin position="451"/>
        <end position="460"/>
    </location>
</feature>
<dbReference type="RefSeq" id="XP_027614112.1">
    <property type="nucleotide sequence ID" value="XM_027758311.1"/>
</dbReference>
<dbReference type="Pfam" id="PF09368">
    <property type="entry name" value="Sas10"/>
    <property type="match status" value="1"/>
</dbReference>
<keyword evidence="7" id="KW-1185">Reference proteome</keyword>
<sequence length="652" mass="73039">MSRRRSGKSKSAHSKPRAFDPREGKLKRWEKLSDIPLDEEDQFHVSRDKILLEDEDLGDDDEGDDDEVFALKGIPDDEEEDEDEDEVDAVEEPDHIRTPPKKSAKSKQKKGKTSPSSSEAESESEEEGWGNKKSAYYSSNAAQLESDDEEANELEEQEAKRLQAKARDGMAEGDFGLEDAIEGAVESDDLIVEAPAVVAQPLPKDKQSLLRHLEKTSPETLALARDWDDIAHSLVKTQQKLASLETEEPDPLSLGMIHMYYQALLTYSTVLAFYLHLAASEKYAQHPELLRAHPVLPRLLTLKQSVTTLEDLNFGLSDGEDEDDEDEDDLDVEQLWSVDQLKGLDEDELDQLIKEATQAVPDVNDSKAESKGEAKKIKAKRPKSDSTEQPPPKKKRKTESESKVIVPVFDLVEPDFTIKSSTSRRSYESAVTDVYGEATALQSADAADKRARQKSLRFHTSRIESTSARRQSARNNALGGDDDIPYRERKKQKEERLVREAAKTRGAGGDDLDDAEPEPQSTLKKRAREGEDEDKEDTGDDGYYELVQRKSKADKEKKKAEYDAAKLAARPNVDDGADGPRALTRAILKNKGLTPHRGKSVRNPRVKKRQKYEKAKKKLASQKAIYKGGLRETGKYEGEKSGISRVIKSVRL</sequence>
<dbReference type="GO" id="GO:0000462">
    <property type="term" value="P:maturation of SSU-rRNA from tricistronic rRNA transcript (SSU-rRNA, 5.8S rRNA, LSU-rRNA)"/>
    <property type="evidence" value="ECO:0007669"/>
    <property type="project" value="TreeGrafter"/>
</dbReference>
<feature type="region of interest" description="Disordered" evidence="4">
    <location>
        <begin position="594"/>
        <end position="620"/>
    </location>
</feature>
<dbReference type="OrthoDB" id="1924577at2759"/>
<proteinExistence type="inferred from homology"/>